<reference evidence="1 2" key="1">
    <citation type="submission" date="2020-06" db="EMBL/GenBank/DDBJ databases">
        <title>WGS assembly of Ceratodon purpureus strain R40.</title>
        <authorList>
            <person name="Carey S.B."/>
            <person name="Jenkins J."/>
            <person name="Shu S."/>
            <person name="Lovell J.T."/>
            <person name="Sreedasyam A."/>
            <person name="Maumus F."/>
            <person name="Tiley G.P."/>
            <person name="Fernandez-Pozo N."/>
            <person name="Barry K."/>
            <person name="Chen C."/>
            <person name="Wang M."/>
            <person name="Lipzen A."/>
            <person name="Daum C."/>
            <person name="Saski C.A."/>
            <person name="Payton A.C."/>
            <person name="Mcbreen J.C."/>
            <person name="Conrad R.E."/>
            <person name="Kollar L.M."/>
            <person name="Olsson S."/>
            <person name="Huttunen S."/>
            <person name="Landis J.B."/>
            <person name="Wickett N.J."/>
            <person name="Johnson M.G."/>
            <person name="Rensing S.A."/>
            <person name="Grimwood J."/>
            <person name="Schmutz J."/>
            <person name="Mcdaniel S.F."/>
        </authorList>
    </citation>
    <scope>NUCLEOTIDE SEQUENCE [LARGE SCALE GENOMIC DNA]</scope>
    <source>
        <strain evidence="1 2">R40</strain>
    </source>
</reference>
<dbReference type="EMBL" id="CM026432">
    <property type="protein sequence ID" value="KAG0555831.1"/>
    <property type="molecule type" value="Genomic_DNA"/>
</dbReference>
<sequence length="102" mass="11592">MPEWFEDGDGQVNVCSGWTATPRMDAPTLLGFTNLWHSKEELLSPQPELVNLHDLVAHHKCRRINPLPCSCCLRSCRSCACPAPLWSIHTQECEEWGQCERS</sequence>
<evidence type="ECO:0000313" key="2">
    <source>
        <dbReference type="Proteomes" id="UP000822688"/>
    </source>
</evidence>
<evidence type="ECO:0000313" key="1">
    <source>
        <dbReference type="EMBL" id="KAG0555831.1"/>
    </source>
</evidence>
<accession>A0A8T0G9R1</accession>
<protein>
    <submittedName>
        <fullName evidence="1">Uncharacterized protein</fullName>
    </submittedName>
</protein>
<keyword evidence="2" id="KW-1185">Reference proteome</keyword>
<organism evidence="1 2">
    <name type="scientific">Ceratodon purpureus</name>
    <name type="common">Fire moss</name>
    <name type="synonym">Dicranum purpureum</name>
    <dbReference type="NCBI Taxonomy" id="3225"/>
    <lineage>
        <taxon>Eukaryota</taxon>
        <taxon>Viridiplantae</taxon>
        <taxon>Streptophyta</taxon>
        <taxon>Embryophyta</taxon>
        <taxon>Bryophyta</taxon>
        <taxon>Bryophytina</taxon>
        <taxon>Bryopsida</taxon>
        <taxon>Dicranidae</taxon>
        <taxon>Pseudoditrichales</taxon>
        <taxon>Ditrichaceae</taxon>
        <taxon>Ceratodon</taxon>
    </lineage>
</organism>
<proteinExistence type="predicted"/>
<dbReference type="Proteomes" id="UP000822688">
    <property type="component" value="Chromosome 11"/>
</dbReference>
<name>A0A8T0G9R1_CERPU</name>
<dbReference type="AlphaFoldDB" id="A0A8T0G9R1"/>
<gene>
    <name evidence="1" type="ORF">KC19_11G006500</name>
</gene>
<comment type="caution">
    <text evidence="1">The sequence shown here is derived from an EMBL/GenBank/DDBJ whole genome shotgun (WGS) entry which is preliminary data.</text>
</comment>